<protein>
    <submittedName>
        <fullName evidence="1">Uncharacterized protein</fullName>
    </submittedName>
</protein>
<evidence type="ECO:0000313" key="2">
    <source>
        <dbReference type="Proteomes" id="UP000307507"/>
    </source>
</evidence>
<dbReference type="AlphaFoldDB" id="A0A4V3W808"/>
<comment type="caution">
    <text evidence="1">The sequence shown here is derived from an EMBL/GenBank/DDBJ whole genome shotgun (WGS) entry which is preliminary data.</text>
</comment>
<proteinExistence type="predicted"/>
<gene>
    <name evidence="1" type="ORF">E6C50_11620</name>
</gene>
<keyword evidence="2" id="KW-1185">Reference proteome</keyword>
<dbReference type="RefSeq" id="WP_136403401.1">
    <property type="nucleotide sequence ID" value="NZ_SSNZ01000005.1"/>
</dbReference>
<sequence length="140" mass="16455">MNNLLIIFMFFFSCEKESNLKPLQEDVYVYEASPKIYGQSIIGFVIVQDNVVKQILNYKIYFSDKKGIIKINKKDYPSNHTYTYKKDGKGNIIIEGLNIQAYTSESYVKHKFNKDKLYKAIHPNFLTSSNQQKMKILNEY</sequence>
<reference evidence="1 2" key="1">
    <citation type="submission" date="2019-04" db="EMBL/GenBank/DDBJ databases">
        <title>Flavobacterium sp. nov. isolated from construction timber.</title>
        <authorList>
            <person name="Lin S.-Y."/>
            <person name="Chang C.-T."/>
            <person name="Young C.-C."/>
        </authorList>
    </citation>
    <scope>NUCLEOTIDE SEQUENCE [LARGE SCALE GENOMIC DNA]</scope>
    <source>
        <strain evidence="1 2">CC-CTC003</strain>
    </source>
</reference>
<organism evidence="1 2">
    <name type="scientific">Flavobacterium supellecticarium</name>
    <dbReference type="NCBI Taxonomy" id="2565924"/>
    <lineage>
        <taxon>Bacteria</taxon>
        <taxon>Pseudomonadati</taxon>
        <taxon>Bacteroidota</taxon>
        <taxon>Flavobacteriia</taxon>
        <taxon>Flavobacteriales</taxon>
        <taxon>Flavobacteriaceae</taxon>
        <taxon>Flavobacterium</taxon>
    </lineage>
</organism>
<dbReference type="EMBL" id="SSNZ01000005">
    <property type="protein sequence ID" value="THF49393.1"/>
    <property type="molecule type" value="Genomic_DNA"/>
</dbReference>
<name>A0A4V3W808_9FLAO</name>
<dbReference type="Proteomes" id="UP000307507">
    <property type="component" value="Unassembled WGS sequence"/>
</dbReference>
<accession>A0A4V3W808</accession>
<evidence type="ECO:0000313" key="1">
    <source>
        <dbReference type="EMBL" id="THF49393.1"/>
    </source>
</evidence>